<dbReference type="AlphaFoldDB" id="A0A1H5QT92"/>
<reference evidence="3" key="1">
    <citation type="submission" date="2016-10" db="EMBL/GenBank/DDBJ databases">
        <authorList>
            <person name="Varghese N."/>
            <person name="Submissions S."/>
        </authorList>
    </citation>
    <scope>NUCLEOTIDE SEQUENCE [LARGE SCALE GENOMIC DNA]</scope>
    <source>
        <strain evidence="3">DSM 44654</strain>
    </source>
</reference>
<keyword evidence="1" id="KW-0175">Coiled coil</keyword>
<keyword evidence="3" id="KW-1185">Reference proteome</keyword>
<gene>
    <name evidence="2" type="ORF">SAMN05421837_104607</name>
</gene>
<name>A0A1H5QT92_9PSEU</name>
<protein>
    <submittedName>
        <fullName evidence="2">Uncharacterized protein</fullName>
    </submittedName>
</protein>
<dbReference type="STRING" id="218821.SAMN05421837_104607"/>
<dbReference type="GO" id="GO:0003677">
    <property type="term" value="F:DNA binding"/>
    <property type="evidence" value="ECO:0007669"/>
    <property type="project" value="InterPro"/>
</dbReference>
<sequence length="170" mass="19262">MRPHESGEWDAESRVALVSPSRRSAEGYVSEDWAAVARAINQRLAELDLSQRELIARSQVSKATVREIQHNTAQRRRSDRTLEALSLALDLHAGHLAAVLAGRRPPELGEPVLRGDDDIPGRLAVIEHQLREITDRLNQLSDVNERLDEINANVETMLKHVSNDREMRRR</sequence>
<dbReference type="Proteomes" id="UP000198878">
    <property type="component" value="Unassembled WGS sequence"/>
</dbReference>
<organism evidence="2 3">
    <name type="scientific">Amycolatopsis pretoriensis</name>
    <dbReference type="NCBI Taxonomy" id="218821"/>
    <lineage>
        <taxon>Bacteria</taxon>
        <taxon>Bacillati</taxon>
        <taxon>Actinomycetota</taxon>
        <taxon>Actinomycetes</taxon>
        <taxon>Pseudonocardiales</taxon>
        <taxon>Pseudonocardiaceae</taxon>
        <taxon>Amycolatopsis</taxon>
    </lineage>
</organism>
<dbReference type="SUPFAM" id="SSF47413">
    <property type="entry name" value="lambda repressor-like DNA-binding domains"/>
    <property type="match status" value="1"/>
</dbReference>
<dbReference type="InterPro" id="IPR010982">
    <property type="entry name" value="Lambda_DNA-bd_dom_sf"/>
</dbReference>
<evidence type="ECO:0000256" key="1">
    <source>
        <dbReference type="SAM" id="Coils"/>
    </source>
</evidence>
<dbReference type="EMBL" id="FNUJ01000004">
    <property type="protein sequence ID" value="SEF29249.1"/>
    <property type="molecule type" value="Genomic_DNA"/>
</dbReference>
<evidence type="ECO:0000313" key="3">
    <source>
        <dbReference type="Proteomes" id="UP000198878"/>
    </source>
</evidence>
<feature type="coiled-coil region" evidence="1">
    <location>
        <begin position="123"/>
        <end position="160"/>
    </location>
</feature>
<evidence type="ECO:0000313" key="2">
    <source>
        <dbReference type="EMBL" id="SEF29249.1"/>
    </source>
</evidence>
<accession>A0A1H5QT92</accession>
<dbReference type="Gene3D" id="1.10.260.40">
    <property type="entry name" value="lambda repressor-like DNA-binding domains"/>
    <property type="match status" value="1"/>
</dbReference>
<proteinExistence type="predicted"/>